<gene>
    <name evidence="1" type="ORF">RQM65_06690</name>
</gene>
<keyword evidence="2" id="KW-1185">Reference proteome</keyword>
<evidence type="ECO:0000313" key="1">
    <source>
        <dbReference type="EMBL" id="MDT7828345.1"/>
    </source>
</evidence>
<proteinExistence type="predicted"/>
<dbReference type="Proteomes" id="UP001250656">
    <property type="component" value="Unassembled WGS sequence"/>
</dbReference>
<evidence type="ECO:0000313" key="2">
    <source>
        <dbReference type="Proteomes" id="UP001250656"/>
    </source>
</evidence>
<accession>A0ABU3L3Z1</accession>
<reference evidence="1 2" key="1">
    <citation type="submission" date="2023-09" db="EMBL/GenBank/DDBJ databases">
        <title>Novel taxa isolated from Blanes Bay.</title>
        <authorList>
            <person name="Rey-Velasco X."/>
            <person name="Lucena T."/>
        </authorList>
    </citation>
    <scope>NUCLEOTIDE SEQUENCE [LARGE SCALE GENOMIC DNA]</scope>
    <source>
        <strain evidence="1 2">S334</strain>
    </source>
</reference>
<organism evidence="1 2">
    <name type="scientific">Pricia mediterranea</name>
    <dbReference type="NCBI Taxonomy" id="3076079"/>
    <lineage>
        <taxon>Bacteria</taxon>
        <taxon>Pseudomonadati</taxon>
        <taxon>Bacteroidota</taxon>
        <taxon>Flavobacteriia</taxon>
        <taxon>Flavobacteriales</taxon>
        <taxon>Flavobacteriaceae</taxon>
        <taxon>Pricia</taxon>
    </lineage>
</organism>
<sequence>MIIYRNYDLKTIRKLLKEIGRHRYEQALENMKVTQKPLGMKGWYLEASQYYLKLCYRYPSRYVLMLMDVDRYENVPRHGWERIKVE</sequence>
<evidence type="ECO:0008006" key="3">
    <source>
        <dbReference type="Google" id="ProtNLM"/>
    </source>
</evidence>
<dbReference type="EMBL" id="JAVTTP010000001">
    <property type="protein sequence ID" value="MDT7828345.1"/>
    <property type="molecule type" value="Genomic_DNA"/>
</dbReference>
<dbReference type="RefSeq" id="WP_314013618.1">
    <property type="nucleotide sequence ID" value="NZ_JAVTTP010000001.1"/>
</dbReference>
<comment type="caution">
    <text evidence="1">The sequence shown here is derived from an EMBL/GenBank/DDBJ whole genome shotgun (WGS) entry which is preliminary data.</text>
</comment>
<name>A0ABU3L3Z1_9FLAO</name>
<protein>
    <recommendedName>
        <fullName evidence="3">Diguanylate cyclase</fullName>
    </recommendedName>
</protein>